<sequence length="221" mass="24756">MDTATNHKLANTPPSPPPPYISGTVKTIVEEKARDGTKMENVFYHLSYEKDTDAPVDDGWRAGPDETTRDTTDQTLPEDEETATTDDDNNDKYNANTEQDDATNNPDDTMTDAPIPLEENPREPDYPNDQAINDDTPPQMNAADNAGWFNNWFNWIGQETTETPEVTDPVDTPHLDQAIMAESQQYTFLTPFFLGSVGLKSPECPAHRPTQISVYFFSFCV</sequence>
<dbReference type="Proteomes" id="UP000079169">
    <property type="component" value="Unplaced"/>
</dbReference>
<feature type="compositionally biased region" description="Basic and acidic residues" evidence="1">
    <location>
        <begin position="47"/>
        <end position="72"/>
    </location>
</feature>
<gene>
    <name evidence="3" type="primary">LOC108253195</name>
</gene>
<proteinExistence type="predicted"/>
<feature type="compositionally biased region" description="Acidic residues" evidence="1">
    <location>
        <begin position="76"/>
        <end position="89"/>
    </location>
</feature>
<dbReference type="PaxDb" id="121845-A0A1S4EJ98"/>
<dbReference type="GeneID" id="108253195"/>
<feature type="region of interest" description="Disordered" evidence="1">
    <location>
        <begin position="47"/>
        <end position="130"/>
    </location>
</feature>
<keyword evidence="2" id="KW-1185">Reference proteome</keyword>
<organism evidence="2 3">
    <name type="scientific">Diaphorina citri</name>
    <name type="common">Asian citrus psyllid</name>
    <dbReference type="NCBI Taxonomy" id="121845"/>
    <lineage>
        <taxon>Eukaryota</taxon>
        <taxon>Metazoa</taxon>
        <taxon>Ecdysozoa</taxon>
        <taxon>Arthropoda</taxon>
        <taxon>Hexapoda</taxon>
        <taxon>Insecta</taxon>
        <taxon>Pterygota</taxon>
        <taxon>Neoptera</taxon>
        <taxon>Paraneoptera</taxon>
        <taxon>Hemiptera</taxon>
        <taxon>Sternorrhyncha</taxon>
        <taxon>Psylloidea</taxon>
        <taxon>Psyllidae</taxon>
        <taxon>Diaphorininae</taxon>
        <taxon>Diaphorina</taxon>
    </lineage>
</organism>
<protein>
    <submittedName>
        <fullName evidence="3">Uncharacterized protein LOC108253195</fullName>
    </submittedName>
</protein>
<evidence type="ECO:0000256" key="1">
    <source>
        <dbReference type="SAM" id="MobiDB-lite"/>
    </source>
</evidence>
<evidence type="ECO:0000313" key="3">
    <source>
        <dbReference type="RefSeq" id="XP_017302209.1"/>
    </source>
</evidence>
<name>A0A1S4EJ98_DIACI</name>
<accession>A0A1S4EJ98</accession>
<evidence type="ECO:0000313" key="2">
    <source>
        <dbReference type="Proteomes" id="UP000079169"/>
    </source>
</evidence>
<reference evidence="3" key="1">
    <citation type="submission" date="2025-08" db="UniProtKB">
        <authorList>
            <consortium name="RefSeq"/>
        </authorList>
    </citation>
    <scope>IDENTIFICATION</scope>
</reference>
<dbReference type="RefSeq" id="XP_017302209.1">
    <property type="nucleotide sequence ID" value="XM_017446720.2"/>
</dbReference>
<feature type="region of interest" description="Disordered" evidence="1">
    <location>
        <begin position="1"/>
        <end position="23"/>
    </location>
</feature>
<dbReference type="KEGG" id="dci:108253195"/>
<dbReference type="AlphaFoldDB" id="A0A1S4EJ98"/>